<dbReference type="AlphaFoldDB" id="B1WNT1"/>
<dbReference type="OrthoDB" id="560738at2"/>
<dbReference type="KEGG" id="cyt:cce_2160"/>
<keyword evidence="3" id="KW-1185">Reference proteome</keyword>
<dbReference type="RefSeq" id="WP_009546911.1">
    <property type="nucleotide sequence ID" value="NC_010546.1"/>
</dbReference>
<gene>
    <name evidence="2" type="ordered locus">cce_2160</name>
</gene>
<dbReference type="eggNOG" id="ENOG502ZRW9">
    <property type="taxonomic scope" value="Bacteria"/>
</dbReference>
<evidence type="ECO:0000256" key="1">
    <source>
        <dbReference type="SAM" id="SignalP"/>
    </source>
</evidence>
<dbReference type="EMBL" id="CP000806">
    <property type="protein sequence ID" value="ACB51510.1"/>
    <property type="molecule type" value="Genomic_DNA"/>
</dbReference>
<proteinExistence type="predicted"/>
<feature type="chain" id="PRO_5002771906" evidence="1">
    <location>
        <begin position="26"/>
        <end position="135"/>
    </location>
</feature>
<dbReference type="HOGENOM" id="CLU_1882284_0_0_3"/>
<protein>
    <submittedName>
        <fullName evidence="2">Uncharacterized protein</fullName>
    </submittedName>
</protein>
<reference evidence="2 3" key="1">
    <citation type="journal article" date="2008" name="Proc. Natl. Acad. Sci. U.S.A.">
        <title>The genome of Cyanothece 51142, a unicellular diazotrophic cyanobacterium important in the marine nitrogen cycle.</title>
        <authorList>
            <person name="Welsh E.A."/>
            <person name="Liberton M."/>
            <person name="Stoeckel J."/>
            <person name="Loh T."/>
            <person name="Elvitigala T."/>
            <person name="Wang C."/>
            <person name="Wollam A."/>
            <person name="Fulton R.S."/>
            <person name="Clifton S.W."/>
            <person name="Jacobs J.M."/>
            <person name="Aurora R."/>
            <person name="Ghosh B.K."/>
            <person name="Sherman L.A."/>
            <person name="Smith R.D."/>
            <person name="Wilson R.K."/>
            <person name="Pakrasi H.B."/>
        </authorList>
    </citation>
    <scope>NUCLEOTIDE SEQUENCE [LARGE SCALE GENOMIC DNA]</scope>
    <source>
        <strain evidence="3">ATCC 51142 / BH68</strain>
    </source>
</reference>
<evidence type="ECO:0000313" key="2">
    <source>
        <dbReference type="EMBL" id="ACB51510.1"/>
    </source>
</evidence>
<evidence type="ECO:0000313" key="3">
    <source>
        <dbReference type="Proteomes" id="UP000001203"/>
    </source>
</evidence>
<accession>B1WNT1</accession>
<keyword evidence="1" id="KW-0732">Signal</keyword>
<dbReference type="Proteomes" id="UP000001203">
    <property type="component" value="Chromosome circular"/>
</dbReference>
<dbReference type="STRING" id="43989.cce_2160"/>
<feature type="signal peptide" evidence="1">
    <location>
        <begin position="1"/>
        <end position="25"/>
    </location>
</feature>
<sequence length="135" mass="15486">MSFLRSSFISLTCLVSLSSYHPIMAQEYESWVGNFEPEKHCNVYEVHNQRHGAEYDNRATVNDTIITESEHSNNQVSGANTGSQSQSVDLVRQQDCSTVIQSEAHRYGIYHQTQTTRYIHDTQTRQNFLGNLLAW</sequence>
<name>B1WNT1_CROS5</name>
<organism evidence="2 3">
    <name type="scientific">Crocosphaera subtropica (strain ATCC 51142 / BH68)</name>
    <name type="common">Cyanothece sp. (strain ATCC 51142)</name>
    <dbReference type="NCBI Taxonomy" id="43989"/>
    <lineage>
        <taxon>Bacteria</taxon>
        <taxon>Bacillati</taxon>
        <taxon>Cyanobacteriota</taxon>
        <taxon>Cyanophyceae</taxon>
        <taxon>Oscillatoriophycideae</taxon>
        <taxon>Chroococcales</taxon>
        <taxon>Aphanothecaceae</taxon>
        <taxon>Crocosphaera</taxon>
        <taxon>Crocosphaera subtropica</taxon>
    </lineage>
</organism>